<keyword evidence="2" id="KW-1185">Reference proteome</keyword>
<dbReference type="Proteomes" id="UP000661112">
    <property type="component" value="Unassembled WGS sequence"/>
</dbReference>
<accession>A0ABR8D4U4</accession>
<comment type="caution">
    <text evidence="1">The sequence shown here is derived from an EMBL/GenBank/DDBJ whole genome shotgun (WGS) entry which is preliminary data.</text>
</comment>
<name>A0ABR8D4U4_9NOST</name>
<proteinExistence type="predicted"/>
<sequence>METTPESVAHLEDLISHLSLPSYRYIPAPPKFCSQHQKMCVHHLFVEEHRAEDFIANLSGKKQSNIWIYNLIEIHETTIKIESGYAMEDDRCRLIETYFLLSLCDNPKIAIAQWHLYAGGMSYPSIIVRTGKTSEELKQYIIS</sequence>
<reference evidence="1 2" key="1">
    <citation type="journal article" date="2020" name="ISME J.">
        <title>Comparative genomics reveals insights into cyanobacterial evolution and habitat adaptation.</title>
        <authorList>
            <person name="Chen M.Y."/>
            <person name="Teng W.K."/>
            <person name="Zhao L."/>
            <person name="Hu C.X."/>
            <person name="Zhou Y.K."/>
            <person name="Han B.P."/>
            <person name="Song L.R."/>
            <person name="Shu W.S."/>
        </authorList>
    </citation>
    <scope>NUCLEOTIDE SEQUENCE [LARGE SCALE GENOMIC DNA]</scope>
    <source>
        <strain evidence="1 2">FACHB-119</strain>
    </source>
</reference>
<gene>
    <name evidence="1" type="ORF">H6G83_16390</name>
</gene>
<evidence type="ECO:0000313" key="1">
    <source>
        <dbReference type="EMBL" id="MBD2502170.1"/>
    </source>
</evidence>
<protein>
    <submittedName>
        <fullName evidence="1">Uncharacterized protein</fullName>
    </submittedName>
</protein>
<evidence type="ECO:0000313" key="2">
    <source>
        <dbReference type="Proteomes" id="UP000661112"/>
    </source>
</evidence>
<dbReference type="EMBL" id="JACJSG010000021">
    <property type="protein sequence ID" value="MBD2502170.1"/>
    <property type="molecule type" value="Genomic_DNA"/>
</dbReference>
<organism evidence="1 2">
    <name type="scientific">Anabaena azotica FACHB-119</name>
    <dbReference type="NCBI Taxonomy" id="947527"/>
    <lineage>
        <taxon>Bacteria</taxon>
        <taxon>Bacillati</taxon>
        <taxon>Cyanobacteriota</taxon>
        <taxon>Cyanophyceae</taxon>
        <taxon>Nostocales</taxon>
        <taxon>Nostocaceae</taxon>
        <taxon>Anabaena</taxon>
        <taxon>Anabaena azotica</taxon>
    </lineage>
</organism>